<dbReference type="Pfam" id="PF09820">
    <property type="entry name" value="AAA-ATPase_like"/>
    <property type="match status" value="1"/>
</dbReference>
<gene>
    <name evidence="2" type="ORF">AMURIS_01410</name>
</gene>
<evidence type="ECO:0000259" key="1">
    <source>
        <dbReference type="Pfam" id="PF09820"/>
    </source>
</evidence>
<dbReference type="PANTHER" id="PTHR34825">
    <property type="entry name" value="CONSERVED PROTEIN, WITH A WEAK D-GALACTARATE DEHYDRATASE/ALTRONATE HYDROLASE DOMAIN"/>
    <property type="match status" value="1"/>
</dbReference>
<organism evidence="2 3">
    <name type="scientific">Acetatifactor muris</name>
    <dbReference type="NCBI Taxonomy" id="879566"/>
    <lineage>
        <taxon>Bacteria</taxon>
        <taxon>Bacillati</taxon>
        <taxon>Bacillota</taxon>
        <taxon>Clostridia</taxon>
        <taxon>Lachnospirales</taxon>
        <taxon>Lachnospiraceae</taxon>
        <taxon>Acetatifactor</taxon>
    </lineage>
</organism>
<dbReference type="AlphaFoldDB" id="A0A2K4ZE14"/>
<dbReference type="Proteomes" id="UP000236311">
    <property type="component" value="Unassembled WGS sequence"/>
</dbReference>
<dbReference type="RefSeq" id="WP_103238788.1">
    <property type="nucleotide sequence ID" value="NZ_JANJZD010000006.1"/>
</dbReference>
<feature type="domain" description="AAA-ATPase-like" evidence="1">
    <location>
        <begin position="11"/>
        <end position="112"/>
    </location>
</feature>
<evidence type="ECO:0000313" key="2">
    <source>
        <dbReference type="EMBL" id="SOY28699.1"/>
    </source>
</evidence>
<dbReference type="OrthoDB" id="1650748at2"/>
<dbReference type="EMBL" id="OFSM01000006">
    <property type="protein sequence ID" value="SOY28699.1"/>
    <property type="molecule type" value="Genomic_DNA"/>
</dbReference>
<reference evidence="2 3" key="1">
    <citation type="submission" date="2018-01" db="EMBL/GenBank/DDBJ databases">
        <authorList>
            <person name="Gaut B.S."/>
            <person name="Morton B.R."/>
            <person name="Clegg M.T."/>
            <person name="Duvall M.R."/>
        </authorList>
    </citation>
    <scope>NUCLEOTIDE SEQUENCE [LARGE SCALE GENOMIC DNA]</scope>
    <source>
        <strain evidence="2">GP69</strain>
    </source>
</reference>
<sequence>MGIFVNRGNTSFRSARKSQIYVDKSGLLQYTNAVIDTEQRYICSSRPRRFGKTMTAGMLAAYYGKGCDSRTLFADLKIAEDSSFEKFLNHYDVIHLDIAYLLVQVKDPLETVAYIQKSVIEELREAYVELLRGLFKGEQSKDFRRSTPV</sequence>
<accession>A0A2K4ZE14</accession>
<evidence type="ECO:0000313" key="3">
    <source>
        <dbReference type="Proteomes" id="UP000236311"/>
    </source>
</evidence>
<protein>
    <submittedName>
        <fullName evidence="2">Putative AAA-ATPase</fullName>
    </submittedName>
</protein>
<name>A0A2K4ZE14_9FIRM</name>
<keyword evidence="3" id="KW-1185">Reference proteome</keyword>
<proteinExistence type="predicted"/>
<dbReference type="PANTHER" id="PTHR34825:SF1">
    <property type="entry name" value="AAA-ATPASE-LIKE DOMAIN-CONTAINING PROTEIN"/>
    <property type="match status" value="1"/>
</dbReference>
<dbReference type="InterPro" id="IPR018631">
    <property type="entry name" value="AAA-ATPase-like_dom"/>
</dbReference>